<dbReference type="OrthoDB" id="9796052at2"/>
<dbReference type="InterPro" id="IPR004681">
    <property type="entry name" value="TRAP_DctM"/>
</dbReference>
<feature type="transmembrane region" description="Helical" evidence="7">
    <location>
        <begin position="274"/>
        <end position="292"/>
    </location>
</feature>
<dbReference type="Pfam" id="PF06808">
    <property type="entry name" value="DctM"/>
    <property type="match status" value="1"/>
</dbReference>
<feature type="transmembrane region" description="Helical" evidence="7">
    <location>
        <begin position="358"/>
        <end position="384"/>
    </location>
</feature>
<evidence type="ECO:0000256" key="1">
    <source>
        <dbReference type="ARBA" id="ARBA00004429"/>
    </source>
</evidence>
<comment type="subcellular location">
    <subcellularLocation>
        <location evidence="1 7">Cell inner membrane</location>
        <topology evidence="1 7">Multi-pass membrane protein</topology>
    </subcellularLocation>
</comment>
<gene>
    <name evidence="9" type="ORF">FQP86_09870</name>
</gene>
<keyword evidence="10" id="KW-1185">Reference proteome</keyword>
<reference evidence="9 10" key="1">
    <citation type="submission" date="2019-07" db="EMBL/GenBank/DDBJ databases">
        <title>Diversity of Bacteria from Kongsfjorden, Arctic.</title>
        <authorList>
            <person name="Yu Y."/>
        </authorList>
    </citation>
    <scope>NUCLEOTIDE SEQUENCE [LARGE SCALE GENOMIC DNA]</scope>
    <source>
        <strain evidence="9 10">SM1923</strain>
    </source>
</reference>
<comment type="function">
    <text evidence="7">Part of the tripartite ATP-independent periplasmic (TRAP) transport system.</text>
</comment>
<proteinExistence type="inferred from homology"/>
<dbReference type="PANTHER" id="PTHR33362">
    <property type="entry name" value="SIALIC ACID TRAP TRANSPORTER PERMEASE PROTEIN SIAT-RELATED"/>
    <property type="match status" value="1"/>
</dbReference>
<feature type="transmembrane region" description="Helical" evidence="7">
    <location>
        <begin position="213"/>
        <end position="236"/>
    </location>
</feature>
<evidence type="ECO:0000256" key="6">
    <source>
        <dbReference type="ARBA" id="ARBA00023136"/>
    </source>
</evidence>
<keyword evidence="6 7" id="KW-0472">Membrane</keyword>
<organism evidence="9 10">
    <name type="scientific">Cobetia crustatorum</name>
    <dbReference type="NCBI Taxonomy" id="553385"/>
    <lineage>
        <taxon>Bacteria</taxon>
        <taxon>Pseudomonadati</taxon>
        <taxon>Pseudomonadota</taxon>
        <taxon>Gammaproteobacteria</taxon>
        <taxon>Oceanospirillales</taxon>
        <taxon>Halomonadaceae</taxon>
        <taxon>Cobetia</taxon>
    </lineage>
</organism>
<evidence type="ECO:0000256" key="2">
    <source>
        <dbReference type="ARBA" id="ARBA00022475"/>
    </source>
</evidence>
<protein>
    <recommendedName>
        <fullName evidence="7">TRAP transporter large permease protein</fullName>
    </recommendedName>
</protein>
<dbReference type="NCBIfam" id="TIGR00786">
    <property type="entry name" value="dctM"/>
    <property type="match status" value="1"/>
</dbReference>
<comment type="subunit">
    <text evidence="7">The complex comprises the extracytoplasmic solute receptor protein and the two transmembrane proteins.</text>
</comment>
<evidence type="ECO:0000259" key="8">
    <source>
        <dbReference type="Pfam" id="PF06808"/>
    </source>
</evidence>
<evidence type="ECO:0000256" key="7">
    <source>
        <dbReference type="RuleBase" id="RU369079"/>
    </source>
</evidence>
<dbReference type="GO" id="GO:0005886">
    <property type="term" value="C:plasma membrane"/>
    <property type="evidence" value="ECO:0007669"/>
    <property type="project" value="UniProtKB-SubCell"/>
</dbReference>
<evidence type="ECO:0000256" key="4">
    <source>
        <dbReference type="ARBA" id="ARBA00022692"/>
    </source>
</evidence>
<evidence type="ECO:0000256" key="3">
    <source>
        <dbReference type="ARBA" id="ARBA00022519"/>
    </source>
</evidence>
<feature type="transmembrane region" description="Helical" evidence="7">
    <location>
        <begin position="170"/>
        <end position="192"/>
    </location>
</feature>
<evidence type="ECO:0000313" key="10">
    <source>
        <dbReference type="Proteomes" id="UP000319941"/>
    </source>
</evidence>
<dbReference type="PANTHER" id="PTHR33362:SF2">
    <property type="entry name" value="TRAP TRANSPORTER LARGE PERMEASE PROTEIN"/>
    <property type="match status" value="1"/>
</dbReference>
<keyword evidence="4 7" id="KW-0812">Transmembrane</keyword>
<accession>A0A558HLS6</accession>
<keyword evidence="2" id="KW-1003">Cell membrane</keyword>
<dbReference type="STRING" id="553385.GCA_000591415_02908"/>
<feature type="transmembrane region" description="Helical" evidence="7">
    <location>
        <begin position="312"/>
        <end position="329"/>
    </location>
</feature>
<dbReference type="RefSeq" id="WP_024952774.1">
    <property type="nucleotide sequence ID" value="NZ_CAWOWR010000116.1"/>
</dbReference>
<sequence length="425" mass="44769">MIWAMLAIFVVHVLLGLPLFLSLLVTAVTGFLFIDVSMLERLGPQQFFGGINAFSLMAIPLFILAGNLMNASGLTERLMRLARLMVGHLRGGMGHVNVVSSVFFAGVNGSAVADTSALGSLLVPAMRKEGYSTSFAAGLTAGSSLIGPIIPPSIFMILYASLTNTSVGSLFLAGVVPGLILAIAFMAMNAWYARRHGLEARGQAPSRSEVLSAVIGALPALVAPVIIVSGIVLGVVTPTESGSLIVAYVILCGLWQGPLKLAAIWSAVKETARLTSAIFVIMAVSSIVSWLLSYAQIPNQFVVLLAPYVDSPILILLLLSAITFVTGMFMEEVSSLMLLTPIFVPVAMAAGIDPIHLGVIITLNITIALITPPMGACVFVAAAVSKLEITSLFRTIWPFVLVAIAVLLMLIVFPPLTLWLPTLSG</sequence>
<dbReference type="InterPro" id="IPR010656">
    <property type="entry name" value="DctM"/>
</dbReference>
<feature type="transmembrane region" description="Helical" evidence="7">
    <location>
        <begin position="6"/>
        <end position="34"/>
    </location>
</feature>
<evidence type="ECO:0000256" key="5">
    <source>
        <dbReference type="ARBA" id="ARBA00022989"/>
    </source>
</evidence>
<keyword evidence="5 7" id="KW-1133">Transmembrane helix</keyword>
<comment type="caution">
    <text evidence="9">The sequence shown here is derived from an EMBL/GenBank/DDBJ whole genome shotgun (WGS) entry which is preliminary data.</text>
</comment>
<feature type="transmembrane region" description="Helical" evidence="7">
    <location>
        <begin position="242"/>
        <end position="262"/>
    </location>
</feature>
<evidence type="ECO:0000313" key="9">
    <source>
        <dbReference type="EMBL" id="TVU70099.1"/>
    </source>
</evidence>
<feature type="transmembrane region" description="Helical" evidence="7">
    <location>
        <begin position="46"/>
        <end position="69"/>
    </location>
</feature>
<dbReference type="PIRSF" id="PIRSF006066">
    <property type="entry name" value="HI0050"/>
    <property type="match status" value="1"/>
</dbReference>
<dbReference type="AlphaFoldDB" id="A0A558HLS6"/>
<feature type="transmembrane region" description="Helical" evidence="7">
    <location>
        <begin position="396"/>
        <end position="420"/>
    </location>
</feature>
<keyword evidence="3 7" id="KW-0997">Cell inner membrane</keyword>
<dbReference type="GO" id="GO:0022857">
    <property type="term" value="F:transmembrane transporter activity"/>
    <property type="evidence" value="ECO:0007669"/>
    <property type="project" value="UniProtKB-UniRule"/>
</dbReference>
<name>A0A558HLS6_9GAMM</name>
<dbReference type="Proteomes" id="UP000319941">
    <property type="component" value="Unassembled WGS sequence"/>
</dbReference>
<keyword evidence="7" id="KW-0813">Transport</keyword>
<dbReference type="EMBL" id="VNFH01000006">
    <property type="protein sequence ID" value="TVU70099.1"/>
    <property type="molecule type" value="Genomic_DNA"/>
</dbReference>
<comment type="similarity">
    <text evidence="7">Belongs to the TRAP transporter large permease family.</text>
</comment>
<feature type="transmembrane region" description="Helical" evidence="7">
    <location>
        <begin position="135"/>
        <end position="158"/>
    </location>
</feature>
<feature type="domain" description="TRAP C4-dicarboxylate transport system permease DctM subunit" evidence="8">
    <location>
        <begin position="6"/>
        <end position="415"/>
    </location>
</feature>
<feature type="transmembrane region" description="Helical" evidence="7">
    <location>
        <begin position="336"/>
        <end position="352"/>
    </location>
</feature>